<dbReference type="AlphaFoldDB" id="A0A2K9LIB1"/>
<evidence type="ECO:0008006" key="4">
    <source>
        <dbReference type="Google" id="ProtNLM"/>
    </source>
</evidence>
<protein>
    <recommendedName>
        <fullName evidence="4">Lipoprotein</fullName>
    </recommendedName>
</protein>
<dbReference type="OrthoDB" id="9969276at2"/>
<dbReference type="Proteomes" id="UP000235116">
    <property type="component" value="Chromosome"/>
</dbReference>
<evidence type="ECO:0000313" key="2">
    <source>
        <dbReference type="EMBL" id="AUM12012.1"/>
    </source>
</evidence>
<feature type="signal peptide" evidence="1">
    <location>
        <begin position="1"/>
        <end position="22"/>
    </location>
</feature>
<evidence type="ECO:0000313" key="3">
    <source>
        <dbReference type="Proteomes" id="UP000235116"/>
    </source>
</evidence>
<dbReference type="RefSeq" id="WP_101893349.1">
    <property type="nucleotide sequence ID" value="NZ_CP022684.1"/>
</dbReference>
<organism evidence="2 3">
    <name type="scientific">Ketobacter alkanivorans</name>
    <dbReference type="NCBI Taxonomy" id="1917421"/>
    <lineage>
        <taxon>Bacteria</taxon>
        <taxon>Pseudomonadati</taxon>
        <taxon>Pseudomonadota</taxon>
        <taxon>Gammaproteobacteria</taxon>
        <taxon>Pseudomonadales</taxon>
        <taxon>Ketobacteraceae</taxon>
        <taxon>Ketobacter</taxon>
    </lineage>
</organism>
<dbReference type="EMBL" id="CP022684">
    <property type="protein sequence ID" value="AUM12012.1"/>
    <property type="molecule type" value="Genomic_DNA"/>
</dbReference>
<dbReference type="KEGG" id="kak:Kalk_06065"/>
<sequence length="239" mass="25545">MIIIKKSTWSAALLLVATNIFVAGCSDAPGPSREQLVAEYPSVEQGSTRQENIEIMCPFVRMLERSGLFDETFANQGDLDISTSELTSAAQEFGCAVLECGTVAATAAVGQPGGSGVDIERLHEAAGIAHDCGLTFEYGGTQVSDDRRDATITRLGELADEQGHLVYDDILQVKLETCDGEGVGITTAGRTETKLIFAYLGGVDNGFVTLDDVSSFLHAEMPSVKTRFMVDARQLGKVR</sequence>
<accession>A0A2K9LIB1</accession>
<proteinExistence type="predicted"/>
<evidence type="ECO:0000256" key="1">
    <source>
        <dbReference type="SAM" id="SignalP"/>
    </source>
</evidence>
<feature type="chain" id="PRO_5014830508" description="Lipoprotein" evidence="1">
    <location>
        <begin position="23"/>
        <end position="239"/>
    </location>
</feature>
<gene>
    <name evidence="2" type="ORF">Kalk_06065</name>
</gene>
<keyword evidence="3" id="KW-1185">Reference proteome</keyword>
<reference evidence="3" key="1">
    <citation type="submission" date="2017-08" db="EMBL/GenBank/DDBJ databases">
        <title>Direct submision.</title>
        <authorList>
            <person name="Kim S.-J."/>
            <person name="Rhee S.-K."/>
        </authorList>
    </citation>
    <scope>NUCLEOTIDE SEQUENCE [LARGE SCALE GENOMIC DNA]</scope>
    <source>
        <strain evidence="3">GI5</strain>
    </source>
</reference>
<dbReference type="PROSITE" id="PS51257">
    <property type="entry name" value="PROKAR_LIPOPROTEIN"/>
    <property type="match status" value="1"/>
</dbReference>
<name>A0A2K9LIB1_9GAMM</name>
<keyword evidence="1" id="KW-0732">Signal</keyword>